<accession>A0A444ZWN0</accession>
<protein>
    <submittedName>
        <fullName evidence="2">Uncharacterized protein</fullName>
    </submittedName>
</protein>
<keyword evidence="3" id="KW-1185">Reference proteome</keyword>
<reference evidence="2 3" key="1">
    <citation type="submission" date="2019-01" db="EMBL/GenBank/DDBJ databases">
        <title>Sequencing of cultivated peanut Arachis hypogaea provides insights into genome evolution and oil improvement.</title>
        <authorList>
            <person name="Chen X."/>
        </authorList>
    </citation>
    <scope>NUCLEOTIDE SEQUENCE [LARGE SCALE GENOMIC DNA]</scope>
    <source>
        <strain evidence="3">cv. Fuhuasheng</strain>
        <tissue evidence="2">Leaves</tissue>
    </source>
</reference>
<comment type="caution">
    <text evidence="2">The sequence shown here is derived from an EMBL/GenBank/DDBJ whole genome shotgun (WGS) entry which is preliminary data.</text>
</comment>
<feature type="compositionally biased region" description="Polar residues" evidence="1">
    <location>
        <begin position="32"/>
        <end position="62"/>
    </location>
</feature>
<evidence type="ECO:0000313" key="2">
    <source>
        <dbReference type="EMBL" id="RYR18623.1"/>
    </source>
</evidence>
<feature type="region of interest" description="Disordered" evidence="1">
    <location>
        <begin position="30"/>
        <end position="62"/>
    </location>
</feature>
<dbReference type="EMBL" id="SDMP01000013">
    <property type="protein sequence ID" value="RYR18623.1"/>
    <property type="molecule type" value="Genomic_DNA"/>
</dbReference>
<evidence type="ECO:0000313" key="3">
    <source>
        <dbReference type="Proteomes" id="UP000289738"/>
    </source>
</evidence>
<organism evidence="2 3">
    <name type="scientific">Arachis hypogaea</name>
    <name type="common">Peanut</name>
    <dbReference type="NCBI Taxonomy" id="3818"/>
    <lineage>
        <taxon>Eukaryota</taxon>
        <taxon>Viridiplantae</taxon>
        <taxon>Streptophyta</taxon>
        <taxon>Embryophyta</taxon>
        <taxon>Tracheophyta</taxon>
        <taxon>Spermatophyta</taxon>
        <taxon>Magnoliopsida</taxon>
        <taxon>eudicotyledons</taxon>
        <taxon>Gunneridae</taxon>
        <taxon>Pentapetalae</taxon>
        <taxon>rosids</taxon>
        <taxon>fabids</taxon>
        <taxon>Fabales</taxon>
        <taxon>Fabaceae</taxon>
        <taxon>Papilionoideae</taxon>
        <taxon>50 kb inversion clade</taxon>
        <taxon>dalbergioids sensu lato</taxon>
        <taxon>Dalbergieae</taxon>
        <taxon>Pterocarpus clade</taxon>
        <taxon>Arachis</taxon>
    </lineage>
</organism>
<evidence type="ECO:0000256" key="1">
    <source>
        <dbReference type="SAM" id="MobiDB-lite"/>
    </source>
</evidence>
<dbReference type="Proteomes" id="UP000289738">
    <property type="component" value="Chromosome B03"/>
</dbReference>
<sequence>MEYKKDHEALESALTKRSYDPIQQLKFDSDLNLKSPSPCNNYRDLTSKGKSSSKPVPTYSKN</sequence>
<gene>
    <name evidence="2" type="ORF">Ahy_B03g063240</name>
</gene>
<proteinExistence type="predicted"/>
<dbReference type="AlphaFoldDB" id="A0A444ZWN0"/>
<name>A0A444ZWN0_ARAHY</name>